<dbReference type="InterPro" id="IPR000014">
    <property type="entry name" value="PAS"/>
</dbReference>
<name>A0A1G9KPU2_9BACT</name>
<dbReference type="InterPro" id="IPR000160">
    <property type="entry name" value="GGDEF_dom"/>
</dbReference>
<feature type="domain" description="GGDEF" evidence="4">
    <location>
        <begin position="380"/>
        <end position="513"/>
    </location>
</feature>
<feature type="transmembrane region" description="Helical" evidence="1">
    <location>
        <begin position="152"/>
        <end position="172"/>
    </location>
</feature>
<dbReference type="PROSITE" id="PS50112">
    <property type="entry name" value="PAS"/>
    <property type="match status" value="1"/>
</dbReference>
<dbReference type="InterPro" id="IPR013656">
    <property type="entry name" value="PAS_4"/>
</dbReference>
<evidence type="ECO:0000313" key="5">
    <source>
        <dbReference type="EMBL" id="SDL51719.1"/>
    </source>
</evidence>
<keyword evidence="1" id="KW-1133">Transmembrane helix</keyword>
<dbReference type="CDD" id="cd00130">
    <property type="entry name" value="PAS"/>
    <property type="match status" value="1"/>
</dbReference>
<dbReference type="Pfam" id="PF00990">
    <property type="entry name" value="GGDEF"/>
    <property type="match status" value="1"/>
</dbReference>
<dbReference type="CDD" id="cd01949">
    <property type="entry name" value="GGDEF"/>
    <property type="match status" value="1"/>
</dbReference>
<dbReference type="Pfam" id="PF08448">
    <property type="entry name" value="PAS_4"/>
    <property type="match status" value="1"/>
</dbReference>
<dbReference type="InterPro" id="IPR043128">
    <property type="entry name" value="Rev_trsase/Diguanyl_cyclase"/>
</dbReference>
<dbReference type="Proteomes" id="UP000199053">
    <property type="component" value="Unassembled WGS sequence"/>
</dbReference>
<keyword evidence="1" id="KW-0472">Membrane</keyword>
<dbReference type="SUPFAM" id="SSF55785">
    <property type="entry name" value="PYP-like sensor domain (PAS domain)"/>
    <property type="match status" value="1"/>
</dbReference>
<dbReference type="PROSITE" id="PS50887">
    <property type="entry name" value="GGDEF"/>
    <property type="match status" value="1"/>
</dbReference>
<evidence type="ECO:0000259" key="4">
    <source>
        <dbReference type="PROSITE" id="PS50887"/>
    </source>
</evidence>
<dbReference type="PANTHER" id="PTHR44757:SF2">
    <property type="entry name" value="BIOFILM ARCHITECTURE MAINTENANCE PROTEIN MBAA"/>
    <property type="match status" value="1"/>
</dbReference>
<reference evidence="6" key="1">
    <citation type="submission" date="2016-10" db="EMBL/GenBank/DDBJ databases">
        <authorList>
            <person name="Varghese N."/>
            <person name="Submissions S."/>
        </authorList>
    </citation>
    <scope>NUCLEOTIDE SEQUENCE [LARGE SCALE GENOMIC DNA]</scope>
    <source>
        <strain evidence="6">DSM 16995</strain>
    </source>
</reference>
<dbReference type="InterPro" id="IPR035965">
    <property type="entry name" value="PAS-like_dom_sf"/>
</dbReference>
<dbReference type="InterPro" id="IPR000700">
    <property type="entry name" value="PAS-assoc_C"/>
</dbReference>
<evidence type="ECO:0000259" key="3">
    <source>
        <dbReference type="PROSITE" id="PS50113"/>
    </source>
</evidence>
<dbReference type="PANTHER" id="PTHR44757">
    <property type="entry name" value="DIGUANYLATE CYCLASE DGCP"/>
    <property type="match status" value="1"/>
</dbReference>
<organism evidence="5 6">
    <name type="scientific">Maridesulfovibrio ferrireducens</name>
    <dbReference type="NCBI Taxonomy" id="246191"/>
    <lineage>
        <taxon>Bacteria</taxon>
        <taxon>Pseudomonadati</taxon>
        <taxon>Thermodesulfobacteriota</taxon>
        <taxon>Desulfovibrionia</taxon>
        <taxon>Desulfovibrionales</taxon>
        <taxon>Desulfovibrionaceae</taxon>
        <taxon>Maridesulfovibrio</taxon>
    </lineage>
</organism>
<dbReference type="SMART" id="SM00267">
    <property type="entry name" value="GGDEF"/>
    <property type="match status" value="1"/>
</dbReference>
<dbReference type="Gene3D" id="3.30.70.270">
    <property type="match status" value="1"/>
</dbReference>
<dbReference type="AlphaFoldDB" id="A0A1G9KPU2"/>
<dbReference type="PROSITE" id="PS50113">
    <property type="entry name" value="PAC"/>
    <property type="match status" value="1"/>
</dbReference>
<dbReference type="NCBIfam" id="TIGR00254">
    <property type="entry name" value="GGDEF"/>
    <property type="match status" value="1"/>
</dbReference>
<evidence type="ECO:0000313" key="6">
    <source>
        <dbReference type="Proteomes" id="UP000199053"/>
    </source>
</evidence>
<proteinExistence type="predicted"/>
<gene>
    <name evidence="5" type="ORF">SAMN05660337_3172</name>
</gene>
<dbReference type="GO" id="GO:0003824">
    <property type="term" value="F:catalytic activity"/>
    <property type="evidence" value="ECO:0007669"/>
    <property type="project" value="UniProtKB-ARBA"/>
</dbReference>
<dbReference type="EMBL" id="FNGA01000005">
    <property type="protein sequence ID" value="SDL51719.1"/>
    <property type="molecule type" value="Genomic_DNA"/>
</dbReference>
<dbReference type="Gene3D" id="3.30.450.20">
    <property type="entry name" value="PAS domain"/>
    <property type="match status" value="1"/>
</dbReference>
<dbReference type="InterPro" id="IPR052155">
    <property type="entry name" value="Biofilm_reg_signaling"/>
</dbReference>
<protein>
    <submittedName>
        <fullName evidence="5">PAS domain S-box-containing protein/diguanylate cyclase (GGDEF) domain-containing protein</fullName>
    </submittedName>
</protein>
<evidence type="ECO:0000259" key="2">
    <source>
        <dbReference type="PROSITE" id="PS50112"/>
    </source>
</evidence>
<feature type="domain" description="PAS" evidence="2">
    <location>
        <begin position="223"/>
        <end position="271"/>
    </location>
</feature>
<keyword evidence="6" id="KW-1185">Reference proteome</keyword>
<feature type="transmembrane region" description="Helical" evidence="1">
    <location>
        <begin position="12"/>
        <end position="29"/>
    </location>
</feature>
<dbReference type="NCBIfam" id="TIGR00229">
    <property type="entry name" value="sensory_box"/>
    <property type="match status" value="1"/>
</dbReference>
<dbReference type="FunFam" id="3.30.70.270:FF:000001">
    <property type="entry name" value="Diguanylate cyclase domain protein"/>
    <property type="match status" value="1"/>
</dbReference>
<keyword evidence="1" id="KW-0812">Transmembrane</keyword>
<dbReference type="OrthoDB" id="5333838at2"/>
<dbReference type="RefSeq" id="WP_092162841.1">
    <property type="nucleotide sequence ID" value="NZ_FNGA01000005.1"/>
</dbReference>
<dbReference type="STRING" id="246191.SAMN05660337_3172"/>
<evidence type="ECO:0000256" key="1">
    <source>
        <dbReference type="SAM" id="Phobius"/>
    </source>
</evidence>
<feature type="transmembrane region" description="Helical" evidence="1">
    <location>
        <begin position="92"/>
        <end position="110"/>
    </location>
</feature>
<dbReference type="SUPFAM" id="SSF55073">
    <property type="entry name" value="Nucleotide cyclase"/>
    <property type="match status" value="1"/>
</dbReference>
<sequence length="515" mass="57968">MDITIRALLLDNSLICFALGFIMLLFSFFHKRYRGFILISLAYLCLSIAFLLSTSRSFLPEYSIIASKTLGLASLILMKIGIERFRQIPHKLIKLSLLLLCAIFASSYFFTFITPDTLALEISFSVLISLQLALCIWATLRKTKKLKSYQFMLVFAGLLLIIALSTKIFAMIKCQNFQTTWQYWAHMLAYSFALIASSFAFIWGSVERAEIEKDNQTAKLEQNYHFMDAFLDAIPLPVFYKDKELRYRNINQALSEIVGLPKDQILGKTTMEVVPTKLAKLSKAHDIAVLETGQTQKYETSFPFSDGLHHEIEVKKSAFIDSSGEICGIAGAFTDITERKIYEAKIKHLALHDQVTGLPNRNMFYAQLKKSIAMAKRNKYTLALLYIDLDGFKSVNDDFGHDAGDTLLRTIGKRLSTAVRESDTACRIGGDEFTVLVEMYNDPADVIIVAEKIRKGLAEPATCESHPCQTSASIGIALYPQDAESSRDLVKAADTAMYSAKQQGKNRICFYNDKI</sequence>
<feature type="domain" description="PAC" evidence="3">
    <location>
        <begin position="296"/>
        <end position="348"/>
    </location>
</feature>
<feature type="transmembrane region" description="Helical" evidence="1">
    <location>
        <begin position="36"/>
        <end position="56"/>
    </location>
</feature>
<accession>A0A1G9KPU2</accession>
<dbReference type="InterPro" id="IPR029787">
    <property type="entry name" value="Nucleotide_cyclase"/>
</dbReference>
<feature type="transmembrane region" description="Helical" evidence="1">
    <location>
        <begin position="122"/>
        <end position="140"/>
    </location>
</feature>
<feature type="transmembrane region" description="Helical" evidence="1">
    <location>
        <begin position="184"/>
        <end position="203"/>
    </location>
</feature>